<name>A0A545T4P9_9GAMM</name>
<dbReference type="EMBL" id="VIKR01000005">
    <property type="protein sequence ID" value="TQV72148.1"/>
    <property type="molecule type" value="Genomic_DNA"/>
</dbReference>
<keyword evidence="2" id="KW-1185">Reference proteome</keyword>
<sequence length="76" mass="8430">MRKTQRFIAGASCPSCNELDSLLVDSVDQSIECVECGFTQTAEERDKSNQAESPKVKTAPKKVEISNIIRVNQLKD</sequence>
<dbReference type="OrthoDB" id="5881059at2"/>
<proteinExistence type="predicted"/>
<reference evidence="1 2" key="1">
    <citation type="submission" date="2019-06" db="EMBL/GenBank/DDBJ databases">
        <title>Draft genome of Aliikangiella marina GYP-15.</title>
        <authorList>
            <person name="Wang G."/>
        </authorList>
    </citation>
    <scope>NUCLEOTIDE SEQUENCE [LARGE SCALE GENOMIC DNA]</scope>
    <source>
        <strain evidence="1 2">GYP-15</strain>
    </source>
</reference>
<dbReference type="InterPro" id="IPR012658">
    <property type="entry name" value="YheV"/>
</dbReference>
<accession>A0A545T4P9</accession>
<dbReference type="RefSeq" id="WP_142943478.1">
    <property type="nucleotide sequence ID" value="NZ_VIKR01000005.1"/>
</dbReference>
<keyword evidence="1" id="KW-0238">DNA-binding</keyword>
<dbReference type="GO" id="GO:0003677">
    <property type="term" value="F:DNA binding"/>
    <property type="evidence" value="ECO:0007669"/>
    <property type="project" value="UniProtKB-KW"/>
</dbReference>
<evidence type="ECO:0000313" key="1">
    <source>
        <dbReference type="EMBL" id="TQV72148.1"/>
    </source>
</evidence>
<dbReference type="Proteomes" id="UP000317839">
    <property type="component" value="Unassembled WGS sequence"/>
</dbReference>
<comment type="caution">
    <text evidence="1">The sequence shown here is derived from an EMBL/GenBank/DDBJ whole genome shotgun (WGS) entry which is preliminary data.</text>
</comment>
<organism evidence="1 2">
    <name type="scientific">Aliikangiella marina</name>
    <dbReference type="NCBI Taxonomy" id="1712262"/>
    <lineage>
        <taxon>Bacteria</taxon>
        <taxon>Pseudomonadati</taxon>
        <taxon>Pseudomonadota</taxon>
        <taxon>Gammaproteobacteria</taxon>
        <taxon>Oceanospirillales</taxon>
        <taxon>Pleioneaceae</taxon>
        <taxon>Aliikangiella</taxon>
    </lineage>
</organism>
<protein>
    <submittedName>
        <fullName evidence="1">DNA-binding protein</fullName>
    </submittedName>
</protein>
<dbReference type="Pfam" id="PF09526">
    <property type="entry name" value="DUF2387"/>
    <property type="match status" value="1"/>
</dbReference>
<dbReference type="AlphaFoldDB" id="A0A545T4P9"/>
<gene>
    <name evidence="1" type="ORF">FLL45_18175</name>
</gene>
<evidence type="ECO:0000313" key="2">
    <source>
        <dbReference type="Proteomes" id="UP000317839"/>
    </source>
</evidence>